<dbReference type="Pfam" id="PF07881">
    <property type="entry name" value="Fucose_iso_N1"/>
    <property type="match status" value="1"/>
</dbReference>
<dbReference type="AlphaFoldDB" id="X1A6H8"/>
<reference evidence="4" key="1">
    <citation type="journal article" date="2014" name="Front. Microbiol.">
        <title>High frequency of phylogenetically diverse reductive dehalogenase-homologous genes in deep subseafloor sedimentary metagenomes.</title>
        <authorList>
            <person name="Kawai M."/>
            <person name="Futagami T."/>
            <person name="Toyoda A."/>
            <person name="Takaki Y."/>
            <person name="Nishi S."/>
            <person name="Hori S."/>
            <person name="Arai W."/>
            <person name="Tsubouchi T."/>
            <person name="Morono Y."/>
            <person name="Uchiyama I."/>
            <person name="Ito T."/>
            <person name="Fujiyama A."/>
            <person name="Inagaki F."/>
            <person name="Takami H."/>
        </authorList>
    </citation>
    <scope>NUCLEOTIDE SEQUENCE</scope>
    <source>
        <strain evidence="4">Expedition CK06-06</strain>
    </source>
</reference>
<gene>
    <name evidence="4" type="ORF">S01H4_12899</name>
</gene>
<dbReference type="InterPro" id="IPR038391">
    <property type="entry name" value="Fucose_iso_dom1_sf"/>
</dbReference>
<dbReference type="InterPro" id="IPR009015">
    <property type="entry name" value="Fucose_isomerase_N/cen_sf"/>
</dbReference>
<dbReference type="GO" id="GO:0008736">
    <property type="term" value="F:L-fucose isomerase activity"/>
    <property type="evidence" value="ECO:0007669"/>
    <property type="project" value="InterPro"/>
</dbReference>
<name>X1A6H8_9ZZZZ</name>
<evidence type="ECO:0000313" key="4">
    <source>
        <dbReference type="EMBL" id="GAG68388.1"/>
    </source>
</evidence>
<accession>X1A6H8</accession>
<dbReference type="GO" id="GO:0005737">
    <property type="term" value="C:cytoplasm"/>
    <property type="evidence" value="ECO:0007669"/>
    <property type="project" value="InterPro"/>
</dbReference>
<proteinExistence type="predicted"/>
<protein>
    <recommendedName>
        <fullName evidence="3">L-fucose isomerase N-terminal-1 domain-containing protein</fullName>
    </recommendedName>
</protein>
<dbReference type="GO" id="GO:0006004">
    <property type="term" value="P:fucose metabolic process"/>
    <property type="evidence" value="ECO:0007669"/>
    <property type="project" value="InterPro"/>
</dbReference>
<organism evidence="4">
    <name type="scientific">marine sediment metagenome</name>
    <dbReference type="NCBI Taxonomy" id="412755"/>
    <lineage>
        <taxon>unclassified sequences</taxon>
        <taxon>metagenomes</taxon>
        <taxon>ecological metagenomes</taxon>
    </lineage>
</organism>
<dbReference type="EMBL" id="BART01005626">
    <property type="protein sequence ID" value="GAG68388.1"/>
    <property type="molecule type" value="Genomic_DNA"/>
</dbReference>
<evidence type="ECO:0000259" key="3">
    <source>
        <dbReference type="Pfam" id="PF07881"/>
    </source>
</evidence>
<evidence type="ECO:0000256" key="2">
    <source>
        <dbReference type="ARBA" id="ARBA00023277"/>
    </source>
</evidence>
<keyword evidence="1" id="KW-0413">Isomerase</keyword>
<dbReference type="Gene3D" id="3.40.50.1070">
    <property type="match status" value="1"/>
</dbReference>
<sequence length="91" mass="10207">MSNKRKLGLLTFSDGRKAVHEELLSVNKKFHDEVVSALETTGEVEVIPGETIIHEPRQAREQAAKLKTARVDATILNFSIWSFPSYTILPT</sequence>
<comment type="caution">
    <text evidence="4">The sequence shown here is derived from an EMBL/GenBank/DDBJ whole genome shotgun (WGS) entry which is preliminary data.</text>
</comment>
<dbReference type="InterPro" id="IPR012888">
    <property type="entry name" value="Fucose_iso_N1"/>
</dbReference>
<dbReference type="SUPFAM" id="SSF53743">
    <property type="entry name" value="FucI/AraA N-terminal and middle domains"/>
    <property type="match status" value="1"/>
</dbReference>
<keyword evidence="2" id="KW-0119">Carbohydrate metabolism</keyword>
<feature type="domain" description="L-fucose isomerase N-terminal-1" evidence="3">
    <location>
        <begin position="4"/>
        <end position="88"/>
    </location>
</feature>
<evidence type="ECO:0000256" key="1">
    <source>
        <dbReference type="ARBA" id="ARBA00023235"/>
    </source>
</evidence>